<evidence type="ECO:0000313" key="3">
    <source>
        <dbReference type="EMBL" id="ABN61688.1"/>
    </source>
</evidence>
<dbReference type="RefSeq" id="WP_011840021.1">
    <property type="nucleotide sequence ID" value="NC_009038.1"/>
</dbReference>
<dbReference type="Proteomes" id="UP000001557">
    <property type="component" value="Chromosome"/>
</dbReference>
<dbReference type="Pfam" id="PF05155">
    <property type="entry name" value="G2P_X_C"/>
    <property type="match status" value="1"/>
</dbReference>
<evidence type="ECO:0000259" key="1">
    <source>
        <dbReference type="Pfam" id="PF05144"/>
    </source>
</evidence>
<reference evidence="3 5" key="1">
    <citation type="submission" date="2007-02" db="EMBL/GenBank/DDBJ databases">
        <title>Complete sequence of chromosome of Shewanella baltica OS155.</title>
        <authorList>
            <consortium name="US DOE Joint Genome Institute"/>
            <person name="Copeland A."/>
            <person name="Lucas S."/>
            <person name="Lapidus A."/>
            <person name="Barry K."/>
            <person name="Detter J.C."/>
            <person name="Glavina del Rio T."/>
            <person name="Hammon N."/>
            <person name="Israni S."/>
            <person name="Dalin E."/>
            <person name="Tice H."/>
            <person name="Pitluck S."/>
            <person name="Sims D.R."/>
            <person name="Brettin T."/>
            <person name="Bruce D."/>
            <person name="Han C."/>
            <person name="Tapia R."/>
            <person name="Brainard J."/>
            <person name="Schmutz J."/>
            <person name="Larimer F."/>
            <person name="Land M."/>
            <person name="Hauser L."/>
            <person name="Kyrpides N."/>
            <person name="Mikhailova N."/>
            <person name="Brettar I."/>
            <person name="Klappenbach J."/>
            <person name="Konstantinidis K."/>
            <person name="Rodrigues J."/>
            <person name="Tiedje J."/>
            <person name="Richardson P."/>
        </authorList>
    </citation>
    <scope>NUCLEOTIDE SEQUENCE [LARGE SCALE GENOMIC DNA]</scope>
    <source>
        <strain evidence="3">OS155</strain>
        <strain evidence="5">OS155 / ATCC BAA-1091</strain>
    </source>
</reference>
<dbReference type="AlphaFoldDB" id="A3D4M5"/>
<sequence length="550" mass="62541">MYDFNGLRIYFKDEHLHTTFTNERVFSYVDIEECARRGLKIVPRDMTWHLDGSCDVHDLYHPWESLPSSFTGIAFKLYQASGFREQPCIELKASPAKITQGHNVFGSESLELGVRSVFQALVSALPNFAHMLDFDTAEFFRIDSTFSIKLPNSDCLASALDSLSRVSNRYLRPSRDGDYETTIYFNKVRGEAGRNTGRSSSLCIYSKLDEVLHQLDELREKAKKEKTSRYDSVISALESESLQYFATNRLRFESRICARFFERHQLPTRVIDLLEFVRGYESENGKGSFCRFLWQTAMKDLLDAISGQVITVVHDSKVKKLLHSLYDTIDKNGKLRTAKTVRLFGFYRRLCTEGYAKVKRTMGTTGKSSFYNAVNDLLAAGFSKAQLQNLDKKETLPLVHLLEFDFNAQRPADYVEPVMPLAALDYREFLAVMSGSAAMQDEALTLDRRLAISLEGFGLPASYVEGLKAGRSIRLTGERSLSLALWEDGEFDLVESVAENELQCIRDKLEFRRLSRDSALSVEDAQSEMAYLGFNPASRYSYKSNVQGVK</sequence>
<feature type="domain" description="Replication-associated protein G2P N-terminal" evidence="1">
    <location>
        <begin position="1"/>
        <end position="282"/>
    </location>
</feature>
<dbReference type="HOGENOM" id="CLU_038825_1_0_6"/>
<dbReference type="EMBL" id="CP000563">
    <property type="protein sequence ID" value="ABN61688.1"/>
    <property type="molecule type" value="Genomic_DNA"/>
</dbReference>
<dbReference type="EMBL" id="CP000567">
    <property type="protein sequence ID" value="ABN64022.1"/>
    <property type="molecule type" value="Genomic_DNA"/>
</dbReference>
<organism evidence="3 5">
    <name type="scientific">Shewanella baltica (strain OS155 / ATCC BAA-1091)</name>
    <dbReference type="NCBI Taxonomy" id="325240"/>
    <lineage>
        <taxon>Bacteria</taxon>
        <taxon>Pseudomonadati</taxon>
        <taxon>Pseudomonadota</taxon>
        <taxon>Gammaproteobacteria</taxon>
        <taxon>Alteromonadales</taxon>
        <taxon>Shewanellaceae</taxon>
        <taxon>Shewanella</taxon>
    </lineage>
</organism>
<reference evidence="4 5" key="2">
    <citation type="submission" date="2007-02" db="EMBL/GenBank/DDBJ databases">
        <title>Complete sequence of plasmid pSbal04 of Shewanella baltica OS155.</title>
        <authorList>
            <consortium name="US DOE Joint Genome Institute"/>
            <person name="Copeland A."/>
            <person name="Lucas S."/>
            <person name="Lapidus A."/>
            <person name="Barry K."/>
            <person name="Detter J.C."/>
            <person name="Glavina del Rio T."/>
            <person name="Hammon N."/>
            <person name="Israni S."/>
            <person name="Dalin E."/>
            <person name="Tice H."/>
            <person name="Pitluck S."/>
            <person name="Sims D.R."/>
            <person name="Brettin T."/>
            <person name="Bruce D."/>
            <person name="Han C."/>
            <person name="Tapia R."/>
            <person name="Brainard J."/>
            <person name="Schmutz J."/>
            <person name="Larimer F."/>
            <person name="Land M."/>
            <person name="Hauser L."/>
            <person name="Kyrpides N."/>
            <person name="Mikhailova N."/>
            <person name="Brettar I."/>
            <person name="Klappenbach J."/>
            <person name="Konstantinidis K."/>
            <person name="Rodrigues J."/>
            <person name="Tiedje J."/>
            <person name="Richardson P."/>
        </authorList>
    </citation>
    <scope>NUCLEOTIDE SEQUENCE [LARGE SCALE GENOMIC DNA]</scope>
    <source>
        <strain evidence="4">OS155</strain>
        <strain evidence="5">OS155 / ATCC BAA-1091</strain>
        <plasmid evidence="4 5">pSbal04</plasmid>
    </source>
</reference>
<dbReference type="KEGG" id="sbl:Sbal_2192"/>
<name>A3D4M5_SHEB5</name>
<dbReference type="GO" id="GO:0006260">
    <property type="term" value="P:DNA replication"/>
    <property type="evidence" value="ECO:0007669"/>
    <property type="project" value="InterPro"/>
</dbReference>
<gene>
    <name evidence="3" type="ordered locus">Sbal_2192</name>
    <name evidence="4" type="ordered locus">Sbal_4477</name>
</gene>
<dbReference type="NCBIfam" id="TIGR01629">
    <property type="entry name" value="rep_II_X"/>
    <property type="match status" value="1"/>
</dbReference>
<evidence type="ECO:0000259" key="2">
    <source>
        <dbReference type="Pfam" id="PF05155"/>
    </source>
</evidence>
<protein>
    <submittedName>
        <fullName evidence="3">Phage/plasmid replication protein, gene II/X family</fullName>
    </submittedName>
</protein>
<accession>A3D4M5</accession>
<dbReference type="KEGG" id="sbl:Sbal_4477"/>
<dbReference type="Pfam" id="PF05144">
    <property type="entry name" value="Phage_CRI"/>
    <property type="match status" value="1"/>
</dbReference>
<dbReference type="InterPro" id="IPR022688">
    <property type="entry name" value="G2P_C"/>
</dbReference>
<keyword evidence="5" id="KW-1185">Reference proteome</keyword>
<keyword evidence="4" id="KW-0614">Plasmid</keyword>
<geneLocation type="plasmid" evidence="4 5">
    <name>pSbal04</name>
</geneLocation>
<evidence type="ECO:0000313" key="4">
    <source>
        <dbReference type="EMBL" id="ABN64022.1"/>
    </source>
</evidence>
<feature type="domain" description="Replication-associated protein G2P C-terminal" evidence="2">
    <location>
        <begin position="331"/>
        <end position="419"/>
    </location>
</feature>
<dbReference type="InterPro" id="IPR006516">
    <property type="entry name" value="G2P"/>
</dbReference>
<dbReference type="InterPro" id="IPR022686">
    <property type="entry name" value="G2P_N"/>
</dbReference>
<proteinExistence type="predicted"/>
<dbReference type="OrthoDB" id="8479364at2"/>
<evidence type="ECO:0000313" key="5">
    <source>
        <dbReference type="Proteomes" id="UP000001557"/>
    </source>
</evidence>
<dbReference type="STRING" id="325240.Sbal_2192"/>
<dbReference type="Proteomes" id="UP000001557">
    <property type="component" value="Plasmid pSbal04"/>
</dbReference>